<dbReference type="AlphaFoldDB" id="A0A1X7LHJ4"/>
<proteinExistence type="predicted"/>
<protein>
    <submittedName>
        <fullName evidence="1">Uncharacterized protein</fullName>
    </submittedName>
</protein>
<evidence type="ECO:0000313" key="2">
    <source>
        <dbReference type="Proteomes" id="UP000193834"/>
    </source>
</evidence>
<name>A0A1X7LHJ4_9BACL</name>
<gene>
    <name evidence="1" type="ORF">SAMN06295960_3477</name>
</gene>
<organism evidence="1 2">
    <name type="scientific">Paenibacillus aquistagni</name>
    <dbReference type="NCBI Taxonomy" id="1852522"/>
    <lineage>
        <taxon>Bacteria</taxon>
        <taxon>Bacillati</taxon>
        <taxon>Bacillota</taxon>
        <taxon>Bacilli</taxon>
        <taxon>Bacillales</taxon>
        <taxon>Paenibacillaceae</taxon>
        <taxon>Paenibacillus</taxon>
    </lineage>
</organism>
<reference evidence="1 2" key="1">
    <citation type="submission" date="2017-04" db="EMBL/GenBank/DDBJ databases">
        <authorList>
            <person name="Afonso C.L."/>
            <person name="Miller P.J."/>
            <person name="Scott M.A."/>
            <person name="Spackman E."/>
            <person name="Goraichik I."/>
            <person name="Dimitrov K.M."/>
            <person name="Suarez D.L."/>
            <person name="Swayne D.E."/>
        </authorList>
    </citation>
    <scope>NUCLEOTIDE SEQUENCE [LARGE SCALE GENOMIC DNA]</scope>
    <source>
        <strain evidence="1 2">11</strain>
    </source>
</reference>
<keyword evidence="2" id="KW-1185">Reference proteome</keyword>
<dbReference type="Proteomes" id="UP000193834">
    <property type="component" value="Unassembled WGS sequence"/>
</dbReference>
<accession>A0A1X7LHJ4</accession>
<dbReference type="EMBL" id="FXAZ01000005">
    <property type="protein sequence ID" value="SMG53311.1"/>
    <property type="molecule type" value="Genomic_DNA"/>
</dbReference>
<evidence type="ECO:0000313" key="1">
    <source>
        <dbReference type="EMBL" id="SMG53311.1"/>
    </source>
</evidence>
<dbReference type="STRING" id="1852522.SAMN06295960_3477"/>
<sequence>METIIIESFSPFIEIAYNVSKYGEEATRNGPRTIRPIFAREGS</sequence>